<dbReference type="RefSeq" id="WP_223994001.1">
    <property type="nucleotide sequence ID" value="NZ_CAJZAG010000012.1"/>
</dbReference>
<protein>
    <submittedName>
        <fullName evidence="1">Uncharacterized protein</fullName>
    </submittedName>
</protein>
<gene>
    <name evidence="1" type="ORF">LMG32289_05408</name>
</gene>
<name>A0ABM8XTQ6_9BURK</name>
<sequence length="220" mass="23945">MNCTLSHDEAKRRGERIAARLTALGHAIPLNHGLQAVAAAENFPDWNRMKAAIGRPQRLDTLAPAAGGVTALDAQDASDNTQDEALHYDDFDPAKELDVDLPVVYRITHHYDIGNQDVYVTRRKNEGSAGDEVDARRAALYCWCVAEAAFGRILVSNLGIAAALCRFYGFTHHWATYGAQVVDLYGDLEGLGPAYAPLMADPALAREGLAQWLEPFVSPA</sequence>
<evidence type="ECO:0000313" key="1">
    <source>
        <dbReference type="EMBL" id="CAG9183749.1"/>
    </source>
</evidence>
<evidence type="ECO:0000313" key="2">
    <source>
        <dbReference type="Proteomes" id="UP000706525"/>
    </source>
</evidence>
<reference evidence="1 2" key="1">
    <citation type="submission" date="2021-08" db="EMBL/GenBank/DDBJ databases">
        <authorList>
            <person name="Peeters C."/>
        </authorList>
    </citation>
    <scope>NUCLEOTIDE SEQUENCE [LARGE SCALE GENOMIC DNA]</scope>
    <source>
        <strain evidence="1 2">LMG 32289</strain>
    </source>
</reference>
<keyword evidence="2" id="KW-1185">Reference proteome</keyword>
<comment type="caution">
    <text evidence="1">The sequence shown here is derived from an EMBL/GenBank/DDBJ whole genome shotgun (WGS) entry which is preliminary data.</text>
</comment>
<accession>A0ABM8XTQ6</accession>
<dbReference type="Proteomes" id="UP000706525">
    <property type="component" value="Unassembled WGS sequence"/>
</dbReference>
<dbReference type="EMBL" id="CAJZAG010000012">
    <property type="protein sequence ID" value="CAG9183749.1"/>
    <property type="molecule type" value="Genomic_DNA"/>
</dbReference>
<proteinExistence type="predicted"/>
<organism evidence="1 2">
    <name type="scientific">Cupriavidus pampae</name>
    <dbReference type="NCBI Taxonomy" id="659251"/>
    <lineage>
        <taxon>Bacteria</taxon>
        <taxon>Pseudomonadati</taxon>
        <taxon>Pseudomonadota</taxon>
        <taxon>Betaproteobacteria</taxon>
        <taxon>Burkholderiales</taxon>
        <taxon>Burkholderiaceae</taxon>
        <taxon>Cupriavidus</taxon>
    </lineage>
</organism>